<comment type="caution">
    <text evidence="11">Lacks conserved residue(s) required for the propagation of feature annotation.</text>
</comment>
<keyword evidence="5 11" id="KW-0547">Nucleotide-binding</keyword>
<evidence type="ECO:0000256" key="10">
    <source>
        <dbReference type="ARBA" id="ARBA00023316"/>
    </source>
</evidence>
<dbReference type="GO" id="GO:0005737">
    <property type="term" value="C:cytoplasm"/>
    <property type="evidence" value="ECO:0007669"/>
    <property type="project" value="UniProtKB-SubCell"/>
</dbReference>
<dbReference type="Proteomes" id="UP000237222">
    <property type="component" value="Unassembled WGS sequence"/>
</dbReference>
<gene>
    <name evidence="11" type="primary">murE</name>
    <name evidence="16" type="ORF">C0068_06210</name>
</gene>
<evidence type="ECO:0000256" key="9">
    <source>
        <dbReference type="ARBA" id="ARBA00023306"/>
    </source>
</evidence>
<dbReference type="GO" id="GO:0000287">
    <property type="term" value="F:magnesium ion binding"/>
    <property type="evidence" value="ECO:0007669"/>
    <property type="project" value="UniProtKB-UniRule"/>
</dbReference>
<comment type="PTM">
    <text evidence="11">Carboxylation is probably crucial for Mg(2+) binding and, consequently, for the gamma-phosphate positioning of ATP.</text>
</comment>
<feature type="domain" description="Mur ligase central" evidence="15">
    <location>
        <begin position="115"/>
        <end position="315"/>
    </location>
</feature>
<dbReference type="SUPFAM" id="SSF63418">
    <property type="entry name" value="MurE/MurF N-terminal domain"/>
    <property type="match status" value="1"/>
</dbReference>
<comment type="pathway">
    <text evidence="11 12">Cell wall biogenesis; peptidoglycan biosynthesis.</text>
</comment>
<dbReference type="InterPro" id="IPR004101">
    <property type="entry name" value="Mur_ligase_C"/>
</dbReference>
<dbReference type="Gene3D" id="3.40.1190.10">
    <property type="entry name" value="Mur-like, catalytic domain"/>
    <property type="match status" value="1"/>
</dbReference>
<evidence type="ECO:0000259" key="15">
    <source>
        <dbReference type="Pfam" id="PF08245"/>
    </source>
</evidence>
<evidence type="ECO:0000256" key="2">
    <source>
        <dbReference type="ARBA" id="ARBA00022490"/>
    </source>
</evidence>
<feature type="binding site" evidence="11">
    <location>
        <position position="460"/>
    </location>
    <ligand>
        <name>meso-2,6-diaminopimelate</name>
        <dbReference type="ChEBI" id="CHEBI:57791"/>
    </ligand>
</feature>
<dbReference type="Pfam" id="PF01225">
    <property type="entry name" value="Mur_ligase"/>
    <property type="match status" value="1"/>
</dbReference>
<dbReference type="UniPathway" id="UPA00219"/>
<feature type="binding site" evidence="11">
    <location>
        <begin position="117"/>
        <end position="123"/>
    </location>
    <ligand>
        <name>ATP</name>
        <dbReference type="ChEBI" id="CHEBI:30616"/>
    </ligand>
</feature>
<dbReference type="Gene3D" id="3.40.1390.10">
    <property type="entry name" value="MurE/MurF, N-terminal domain"/>
    <property type="match status" value="1"/>
</dbReference>
<dbReference type="PANTHER" id="PTHR23135:SF4">
    <property type="entry name" value="UDP-N-ACETYLMURAMOYL-L-ALANYL-D-GLUTAMATE--2,6-DIAMINOPIMELATE LIGASE MURE HOMOLOG, CHLOROPLASTIC"/>
    <property type="match status" value="1"/>
</dbReference>
<dbReference type="EC" id="6.3.2.13" evidence="11"/>
<dbReference type="SUPFAM" id="SSF53244">
    <property type="entry name" value="MurD-like peptide ligases, peptide-binding domain"/>
    <property type="match status" value="1"/>
</dbReference>
<keyword evidence="6 11" id="KW-0067">ATP-binding</keyword>
<sequence>MTEQQNYTSPRLLGDLLPGLAPEVAAVPVTGLALNSKDVQVGDVFLAVKGHIVDGRDYIDAAIRAGAVAVIADAPFDAARWSLPVIVVNDLSTQLSEIAGRFYGQPSTQLKLIGITGTNGKTSCAWMVAQLLEAIGEPCGLIGTLGSGRFGRLNSGRNTTPDAVSVQALLSDWRDGGANWAAMEVSSHGLAQHRVAALHFSAAVFTNLSQDHLDYHGSMEAYGQEKARLFSWLDLPLAVINRDDEFGRRLLKTSKAKQVIDFSVFDRNAKVYAEDVSCDISGIRARLCSEWGEVNIRSSLLGAFNLSNLLAASAVLLGMGVPAEKVEAALPLLKPVPGRMECLRSADNVLAVIDYAHTPDALQKVLQTLRAVTGGNIYCVMGCGGDRDKSKRPLMGAIAEQYADYVWVTNDNPRSESATDIINDICAGMSSRPTVELDRDIAINAAIQSAKSGDVVLVAGKGHEDYQEVAGHRLPFSDVQCARLGLAARAAQ</sequence>
<dbReference type="GO" id="GO:0009252">
    <property type="term" value="P:peptidoglycan biosynthetic process"/>
    <property type="evidence" value="ECO:0007669"/>
    <property type="project" value="UniProtKB-UniRule"/>
</dbReference>
<accession>A0A2S4HHS8</accession>
<evidence type="ECO:0000256" key="11">
    <source>
        <dbReference type="HAMAP-Rule" id="MF_00208"/>
    </source>
</evidence>
<proteinExistence type="inferred from homology"/>
<comment type="function">
    <text evidence="11">Catalyzes the addition of meso-diaminopimelic acid to the nucleotide precursor UDP-N-acetylmuramoyl-L-alanyl-D-glutamate (UMAG) in the biosynthesis of bacterial cell-wall peptidoglycan.</text>
</comment>
<dbReference type="GO" id="GO:0004326">
    <property type="term" value="F:tetrahydrofolylpolyglutamate synthase activity"/>
    <property type="evidence" value="ECO:0007669"/>
    <property type="project" value="InterPro"/>
</dbReference>
<dbReference type="InterPro" id="IPR005761">
    <property type="entry name" value="UDP-N-AcMur-Glu-dNH2Pim_ligase"/>
</dbReference>
<dbReference type="Pfam" id="PF02875">
    <property type="entry name" value="Mur_ligase_C"/>
    <property type="match status" value="1"/>
</dbReference>
<feature type="modified residue" description="N6-carboxylysine" evidence="11">
    <location>
        <position position="226"/>
    </location>
</feature>
<dbReference type="GO" id="GO:0051301">
    <property type="term" value="P:cell division"/>
    <property type="evidence" value="ECO:0007669"/>
    <property type="project" value="UniProtKB-KW"/>
</dbReference>
<dbReference type="NCBIfam" id="NF001126">
    <property type="entry name" value="PRK00139.1-4"/>
    <property type="match status" value="1"/>
</dbReference>
<feature type="domain" description="Mur ligase C-terminal" evidence="14">
    <location>
        <begin position="338"/>
        <end position="462"/>
    </location>
</feature>
<name>A0A2S4HHS8_9GAMM</name>
<keyword evidence="2 11" id="KW-0963">Cytoplasm</keyword>
<evidence type="ECO:0000256" key="5">
    <source>
        <dbReference type="ARBA" id="ARBA00022741"/>
    </source>
</evidence>
<keyword evidence="4 11" id="KW-0132">Cell division</keyword>
<comment type="caution">
    <text evidence="16">The sequence shown here is derived from an EMBL/GenBank/DDBJ whole genome shotgun (WGS) entry which is preliminary data.</text>
</comment>
<evidence type="ECO:0000259" key="13">
    <source>
        <dbReference type="Pfam" id="PF01225"/>
    </source>
</evidence>
<dbReference type="GO" id="GO:0008765">
    <property type="term" value="F:UDP-N-acetylmuramoylalanyl-D-glutamate-2,6-diaminopimelate ligase activity"/>
    <property type="evidence" value="ECO:0007669"/>
    <property type="project" value="UniProtKB-UniRule"/>
</dbReference>
<keyword evidence="3 11" id="KW-0436">Ligase</keyword>
<dbReference type="RefSeq" id="WP_103683620.1">
    <property type="nucleotide sequence ID" value="NZ_PQGG01000013.1"/>
</dbReference>
<feature type="binding site" evidence="11">
    <location>
        <position position="192"/>
    </location>
    <ligand>
        <name>UDP-N-acetyl-alpha-D-muramoyl-L-alanyl-D-glutamate</name>
        <dbReference type="ChEBI" id="CHEBI:83900"/>
    </ligand>
</feature>
<evidence type="ECO:0000256" key="4">
    <source>
        <dbReference type="ARBA" id="ARBA00022618"/>
    </source>
</evidence>
<keyword evidence="7 11" id="KW-0133">Cell shape</keyword>
<keyword evidence="10 11" id="KW-0961">Cell wall biogenesis/degradation</keyword>
<feature type="binding site" evidence="11">
    <location>
        <position position="194"/>
    </location>
    <ligand>
        <name>UDP-N-acetyl-alpha-D-muramoyl-L-alanyl-D-glutamate</name>
        <dbReference type="ChEBI" id="CHEBI:83900"/>
    </ligand>
</feature>
<dbReference type="GO" id="GO:0008360">
    <property type="term" value="P:regulation of cell shape"/>
    <property type="evidence" value="ECO:0007669"/>
    <property type="project" value="UniProtKB-KW"/>
</dbReference>
<dbReference type="PANTHER" id="PTHR23135">
    <property type="entry name" value="MUR LIGASE FAMILY MEMBER"/>
    <property type="match status" value="1"/>
</dbReference>
<evidence type="ECO:0000256" key="1">
    <source>
        <dbReference type="ARBA" id="ARBA00005898"/>
    </source>
</evidence>
<evidence type="ECO:0000259" key="14">
    <source>
        <dbReference type="Pfam" id="PF02875"/>
    </source>
</evidence>
<evidence type="ECO:0000313" key="16">
    <source>
        <dbReference type="EMBL" id="POP53547.1"/>
    </source>
</evidence>
<evidence type="ECO:0000256" key="12">
    <source>
        <dbReference type="RuleBase" id="RU004135"/>
    </source>
</evidence>
<dbReference type="InterPro" id="IPR018109">
    <property type="entry name" value="Folylpolyglutamate_synth_CS"/>
</dbReference>
<evidence type="ECO:0000256" key="3">
    <source>
        <dbReference type="ARBA" id="ARBA00022598"/>
    </source>
</evidence>
<evidence type="ECO:0000256" key="8">
    <source>
        <dbReference type="ARBA" id="ARBA00022984"/>
    </source>
</evidence>
<keyword evidence="11" id="KW-0460">Magnesium</keyword>
<comment type="similarity">
    <text evidence="1 11">Belongs to the MurCDEF family. MurE subfamily.</text>
</comment>
<feature type="binding site" evidence="11">
    <location>
        <begin position="159"/>
        <end position="160"/>
    </location>
    <ligand>
        <name>UDP-N-acetyl-alpha-D-muramoyl-L-alanyl-D-glutamate</name>
        <dbReference type="ChEBI" id="CHEBI:83900"/>
    </ligand>
</feature>
<dbReference type="InterPro" id="IPR035911">
    <property type="entry name" value="MurE/MurF_N"/>
</dbReference>
<evidence type="ECO:0000256" key="7">
    <source>
        <dbReference type="ARBA" id="ARBA00022960"/>
    </source>
</evidence>
<comment type="subcellular location">
    <subcellularLocation>
        <location evidence="11 12">Cytoplasm</location>
    </subcellularLocation>
</comment>
<keyword evidence="8 11" id="KW-0573">Peptidoglycan synthesis</keyword>
<feature type="binding site" evidence="11">
    <location>
        <position position="464"/>
    </location>
    <ligand>
        <name>meso-2,6-diaminopimelate</name>
        <dbReference type="ChEBI" id="CHEBI:57791"/>
    </ligand>
</feature>
<feature type="domain" description="Mur ligase N-terminal catalytic" evidence="13">
    <location>
        <begin position="29"/>
        <end position="103"/>
    </location>
</feature>
<keyword evidence="9 11" id="KW-0131">Cell cycle</keyword>
<dbReference type="GO" id="GO:0071555">
    <property type="term" value="P:cell wall organization"/>
    <property type="evidence" value="ECO:0007669"/>
    <property type="project" value="UniProtKB-KW"/>
</dbReference>
<dbReference type="InterPro" id="IPR013221">
    <property type="entry name" value="Mur_ligase_cen"/>
</dbReference>
<feature type="binding site" evidence="11">
    <location>
        <position position="387"/>
    </location>
    <ligand>
        <name>meso-2,6-diaminopimelate</name>
        <dbReference type="ChEBI" id="CHEBI:57791"/>
    </ligand>
</feature>
<dbReference type="PROSITE" id="PS01011">
    <property type="entry name" value="FOLYLPOLYGLU_SYNT_1"/>
    <property type="match status" value="1"/>
</dbReference>
<reference evidence="16" key="1">
    <citation type="submission" date="2018-01" db="EMBL/GenBank/DDBJ databases">
        <authorList>
            <person name="Yu X.-D."/>
        </authorList>
    </citation>
    <scope>NUCLEOTIDE SEQUENCE</scope>
    <source>
        <strain evidence="16">ZX-21</strain>
    </source>
</reference>
<dbReference type="NCBIfam" id="NF001124">
    <property type="entry name" value="PRK00139.1-2"/>
    <property type="match status" value="1"/>
</dbReference>
<feature type="binding site" evidence="11">
    <location>
        <position position="34"/>
    </location>
    <ligand>
        <name>UDP-N-acetyl-alpha-D-muramoyl-L-alanyl-D-glutamate</name>
        <dbReference type="ChEBI" id="CHEBI:83900"/>
    </ligand>
</feature>
<feature type="binding site" evidence="11">
    <location>
        <position position="36"/>
    </location>
    <ligand>
        <name>UDP-N-acetyl-alpha-D-muramoyl-L-alanyl-D-glutamate</name>
        <dbReference type="ChEBI" id="CHEBI:83900"/>
    </ligand>
</feature>
<evidence type="ECO:0000256" key="6">
    <source>
        <dbReference type="ARBA" id="ARBA00022840"/>
    </source>
</evidence>
<dbReference type="GO" id="GO:0005524">
    <property type="term" value="F:ATP binding"/>
    <property type="evidence" value="ECO:0007669"/>
    <property type="project" value="UniProtKB-UniRule"/>
</dbReference>
<feature type="short sequence motif" description="Meso-diaminopimelate recognition motif" evidence="11">
    <location>
        <begin position="411"/>
        <end position="414"/>
    </location>
</feature>
<organism evidence="16 17">
    <name type="scientific">Zhongshania marina</name>
    <dbReference type="NCBI Taxonomy" id="2304603"/>
    <lineage>
        <taxon>Bacteria</taxon>
        <taxon>Pseudomonadati</taxon>
        <taxon>Pseudomonadota</taxon>
        <taxon>Gammaproteobacteria</taxon>
        <taxon>Cellvibrionales</taxon>
        <taxon>Spongiibacteraceae</taxon>
        <taxon>Zhongshania</taxon>
    </lineage>
</organism>
<feature type="binding site" evidence="11">
    <location>
        <begin position="411"/>
        <end position="414"/>
    </location>
    <ligand>
        <name>meso-2,6-diaminopimelate</name>
        <dbReference type="ChEBI" id="CHEBI:57791"/>
    </ligand>
</feature>
<comment type="cofactor">
    <cofactor evidence="11">
        <name>Mg(2+)</name>
        <dbReference type="ChEBI" id="CHEBI:18420"/>
    </cofactor>
</comment>
<dbReference type="InterPro" id="IPR000713">
    <property type="entry name" value="Mur_ligase_N"/>
</dbReference>
<dbReference type="AlphaFoldDB" id="A0A2S4HHS8"/>
<dbReference type="SUPFAM" id="SSF53623">
    <property type="entry name" value="MurD-like peptide ligases, catalytic domain"/>
    <property type="match status" value="1"/>
</dbReference>
<protein>
    <recommendedName>
        <fullName evidence="11">UDP-N-acetylmuramoyl-L-alanyl-D-glutamate--2,6-diaminopimelate ligase</fullName>
        <ecNumber evidence="11">6.3.2.13</ecNumber>
    </recommendedName>
    <alternativeName>
        <fullName evidence="11">Meso-A2pm-adding enzyme</fullName>
    </alternativeName>
    <alternativeName>
        <fullName evidence="11">Meso-diaminopimelate-adding enzyme</fullName>
    </alternativeName>
    <alternativeName>
        <fullName evidence="11">UDP-MurNAc-L-Ala-D-Glu:meso-diaminopimelate ligase</fullName>
    </alternativeName>
    <alternativeName>
        <fullName evidence="11">UDP-MurNAc-tripeptide synthetase</fullName>
    </alternativeName>
    <alternativeName>
        <fullName evidence="11">UDP-N-acetylmuramyl-tripeptide synthetase</fullName>
    </alternativeName>
</protein>
<dbReference type="InterPro" id="IPR036565">
    <property type="entry name" value="Mur-like_cat_sf"/>
</dbReference>
<dbReference type="EMBL" id="PQGG01000013">
    <property type="protein sequence ID" value="POP53547.1"/>
    <property type="molecule type" value="Genomic_DNA"/>
</dbReference>
<dbReference type="HAMAP" id="MF_00208">
    <property type="entry name" value="MurE"/>
    <property type="match status" value="1"/>
</dbReference>
<feature type="binding site" evidence="11">
    <location>
        <position position="158"/>
    </location>
    <ligand>
        <name>UDP-N-acetyl-alpha-D-muramoyl-L-alanyl-D-glutamate</name>
        <dbReference type="ChEBI" id="CHEBI:83900"/>
    </ligand>
</feature>
<dbReference type="OrthoDB" id="9800958at2"/>
<dbReference type="NCBIfam" id="TIGR01085">
    <property type="entry name" value="murE"/>
    <property type="match status" value="1"/>
</dbReference>
<dbReference type="InterPro" id="IPR036615">
    <property type="entry name" value="Mur_ligase_C_dom_sf"/>
</dbReference>
<feature type="binding site" evidence="11">
    <location>
        <position position="186"/>
    </location>
    <ligand>
        <name>UDP-N-acetyl-alpha-D-muramoyl-L-alanyl-D-glutamate</name>
        <dbReference type="ChEBI" id="CHEBI:83900"/>
    </ligand>
</feature>
<comment type="catalytic activity">
    <reaction evidence="11">
        <text>UDP-N-acetyl-alpha-D-muramoyl-L-alanyl-D-glutamate + meso-2,6-diaminopimelate + ATP = UDP-N-acetyl-alpha-D-muramoyl-L-alanyl-gamma-D-glutamyl-meso-2,6-diaminopimelate + ADP + phosphate + H(+)</text>
        <dbReference type="Rhea" id="RHEA:23676"/>
        <dbReference type="ChEBI" id="CHEBI:15378"/>
        <dbReference type="ChEBI" id="CHEBI:30616"/>
        <dbReference type="ChEBI" id="CHEBI:43474"/>
        <dbReference type="ChEBI" id="CHEBI:57791"/>
        <dbReference type="ChEBI" id="CHEBI:83900"/>
        <dbReference type="ChEBI" id="CHEBI:83905"/>
        <dbReference type="ChEBI" id="CHEBI:456216"/>
        <dbReference type="EC" id="6.3.2.13"/>
    </reaction>
</comment>
<evidence type="ECO:0000313" key="17">
    <source>
        <dbReference type="Proteomes" id="UP000237222"/>
    </source>
</evidence>
<dbReference type="Gene3D" id="3.90.190.20">
    <property type="entry name" value="Mur ligase, C-terminal domain"/>
    <property type="match status" value="1"/>
</dbReference>
<dbReference type="Pfam" id="PF08245">
    <property type="entry name" value="Mur_ligase_M"/>
    <property type="match status" value="1"/>
</dbReference>